<organism evidence="2 4">
    <name type="scientific">Hymenolepis diminuta</name>
    <name type="common">Rat tapeworm</name>
    <dbReference type="NCBI Taxonomy" id="6216"/>
    <lineage>
        <taxon>Eukaryota</taxon>
        <taxon>Metazoa</taxon>
        <taxon>Spiralia</taxon>
        <taxon>Lophotrochozoa</taxon>
        <taxon>Platyhelminthes</taxon>
        <taxon>Cestoda</taxon>
        <taxon>Eucestoda</taxon>
        <taxon>Cyclophyllidea</taxon>
        <taxon>Hymenolepididae</taxon>
        <taxon>Hymenolepis</taxon>
    </lineage>
</organism>
<feature type="transmembrane region" description="Helical" evidence="1">
    <location>
        <begin position="34"/>
        <end position="54"/>
    </location>
</feature>
<name>A0A564YYZ6_HYMDI</name>
<evidence type="ECO:0000256" key="1">
    <source>
        <dbReference type="SAM" id="Phobius"/>
    </source>
</evidence>
<feature type="non-terminal residue" evidence="2">
    <location>
        <position position="1"/>
    </location>
</feature>
<reference evidence="2 4" key="1">
    <citation type="submission" date="2019-07" db="EMBL/GenBank/DDBJ databases">
        <authorList>
            <person name="Jastrzebski P J."/>
            <person name="Paukszto L."/>
            <person name="Jastrzebski P J."/>
        </authorList>
    </citation>
    <scope>NUCLEOTIDE SEQUENCE [LARGE SCALE GENOMIC DNA]</scope>
    <source>
        <strain evidence="2 4">WMS-il1</strain>
    </source>
</reference>
<sequence length="203" mass="23010">PPTGEIVLISVNYRDLTCPLIIQPQSKSSDAQTVINLVIACAAGIGIILIRKLIGRSLQQRNIVLIEVQEILNEDYEEVDVIAMPTSTGTEVAVIEQENEYKFRVKVSVALTFVNTSETEEEVVGKSPRMPRAIKAEKCRRVVRWENYHIITKGFTPKGYGKKERISMWTYTVRTPVPKIFCGMSQIISRWASKTRAVYKFMT</sequence>
<keyword evidence="1" id="KW-1133">Transmembrane helix</keyword>
<keyword evidence="1" id="KW-0472">Membrane</keyword>
<evidence type="ECO:0000313" key="2">
    <source>
        <dbReference type="EMBL" id="VUZ52386.1"/>
    </source>
</evidence>
<proteinExistence type="predicted"/>
<evidence type="ECO:0000313" key="4">
    <source>
        <dbReference type="Proteomes" id="UP000321570"/>
    </source>
</evidence>
<accession>A0A564YYZ6</accession>
<dbReference type="EMBL" id="CABIJS010000488">
    <property type="protein sequence ID" value="VUZ52386.1"/>
    <property type="molecule type" value="Genomic_DNA"/>
</dbReference>
<dbReference type="EMBL" id="CABIJS010000488">
    <property type="protein sequence ID" value="VUZ52407.1"/>
    <property type="molecule type" value="Genomic_DNA"/>
</dbReference>
<keyword evidence="4" id="KW-1185">Reference proteome</keyword>
<keyword evidence="1" id="KW-0812">Transmembrane</keyword>
<gene>
    <name evidence="3" type="ORF">WMSIL1_LOCUS10852</name>
    <name evidence="2" type="ORF">WMSIL1_LOCUS10924</name>
</gene>
<dbReference type="Proteomes" id="UP000321570">
    <property type="component" value="Unassembled WGS sequence"/>
</dbReference>
<protein>
    <submittedName>
        <fullName evidence="2">Uncharacterized protein</fullName>
    </submittedName>
</protein>
<evidence type="ECO:0000313" key="3">
    <source>
        <dbReference type="EMBL" id="VUZ52407.1"/>
    </source>
</evidence>
<dbReference type="AlphaFoldDB" id="A0A564YYZ6"/>